<feature type="chain" id="PRO_5035261624" evidence="1">
    <location>
        <begin position="22"/>
        <end position="246"/>
    </location>
</feature>
<reference evidence="2" key="1">
    <citation type="journal article" date="2018" name="Int. J. Syst. Evol. Microbiol.">
        <title>Neptunicella marina gen. nov., sp. nov., isolated from surface seawater.</title>
        <authorList>
            <person name="Liu X."/>
            <person name="Lai Q."/>
            <person name="Du Y."/>
            <person name="Zhang X."/>
            <person name="Liu Z."/>
            <person name="Sun F."/>
            <person name="Shao Z."/>
        </authorList>
    </citation>
    <scope>NUCLEOTIDE SEQUENCE</scope>
    <source>
        <strain evidence="2">S27-2</strain>
    </source>
</reference>
<dbReference type="AlphaFoldDB" id="A0A8J6M1C8"/>
<comment type="caution">
    <text evidence="2">The sequence shown here is derived from an EMBL/GenBank/DDBJ whole genome shotgun (WGS) entry which is preliminary data.</text>
</comment>
<sequence length="246" mass="27648">MRFPGFFILLTGLFTISHARAEVMSDTSRNRDIPVQISMPDNPNVCKATAKCQVAFLSAGYGVSHTEYQFIAKQLTALDYLVVAIGHELAGDLPLSVEGNLYQTRQENWKRGAQTLNFIRGTLQKRYQNYDFNHLLLVGHSNGGDISAWLSNQHKNYVSALITLDHRRVPLPRVHKIKVLSIRGSDFPADKGVLPTNEEKRKYKSCIVTIPGSRHNDMTDNGPQWLKVKISQLIHGYLQGNSCQSL</sequence>
<keyword evidence="3" id="KW-1185">Reference proteome</keyword>
<gene>
    <name evidence="2" type="ORF">H8B19_05580</name>
</gene>
<evidence type="ECO:0000313" key="2">
    <source>
        <dbReference type="EMBL" id="MBC3765337.1"/>
    </source>
</evidence>
<keyword evidence="2" id="KW-0378">Hydrolase</keyword>
<dbReference type="SUPFAM" id="SSF53474">
    <property type="entry name" value="alpha/beta-Hydrolases"/>
    <property type="match status" value="1"/>
</dbReference>
<dbReference type="Proteomes" id="UP000601768">
    <property type="component" value="Unassembled WGS sequence"/>
</dbReference>
<feature type="signal peptide" evidence="1">
    <location>
        <begin position="1"/>
        <end position="21"/>
    </location>
</feature>
<dbReference type="Gene3D" id="3.40.50.1820">
    <property type="entry name" value="alpha/beta hydrolase"/>
    <property type="match status" value="1"/>
</dbReference>
<organism evidence="2 3">
    <name type="scientific">Neptunicella marina</name>
    <dbReference type="NCBI Taxonomy" id="2125989"/>
    <lineage>
        <taxon>Bacteria</taxon>
        <taxon>Pseudomonadati</taxon>
        <taxon>Pseudomonadota</taxon>
        <taxon>Gammaproteobacteria</taxon>
        <taxon>Alteromonadales</taxon>
        <taxon>Alteromonadaceae</taxon>
        <taxon>Neptunicella</taxon>
    </lineage>
</organism>
<proteinExistence type="predicted"/>
<evidence type="ECO:0000256" key="1">
    <source>
        <dbReference type="SAM" id="SignalP"/>
    </source>
</evidence>
<protein>
    <submittedName>
        <fullName evidence="2">Alpha/beta hydrolase</fullName>
    </submittedName>
</protein>
<dbReference type="InterPro" id="IPR029058">
    <property type="entry name" value="AB_hydrolase_fold"/>
</dbReference>
<dbReference type="GO" id="GO:0016787">
    <property type="term" value="F:hydrolase activity"/>
    <property type="evidence" value="ECO:0007669"/>
    <property type="project" value="UniProtKB-KW"/>
</dbReference>
<name>A0A8J6M1C8_9ALTE</name>
<reference evidence="2" key="2">
    <citation type="submission" date="2020-08" db="EMBL/GenBank/DDBJ databases">
        <authorList>
            <person name="Lai Q."/>
        </authorList>
    </citation>
    <scope>NUCLEOTIDE SEQUENCE</scope>
    <source>
        <strain evidence="2">S27-2</strain>
    </source>
</reference>
<keyword evidence="1" id="KW-0732">Signal</keyword>
<evidence type="ECO:0000313" key="3">
    <source>
        <dbReference type="Proteomes" id="UP000601768"/>
    </source>
</evidence>
<accession>A0A8J6M1C8</accession>
<dbReference type="EMBL" id="JACNEP010000003">
    <property type="protein sequence ID" value="MBC3765337.1"/>
    <property type="molecule type" value="Genomic_DNA"/>
</dbReference>